<dbReference type="Proteomes" id="UP000546464">
    <property type="component" value="Unassembled WGS sequence"/>
</dbReference>
<name>A0A842HKU9_9BACT</name>
<evidence type="ECO:0000256" key="1">
    <source>
        <dbReference type="ARBA" id="ARBA00022801"/>
    </source>
</evidence>
<accession>A0A842HKU9</accession>
<reference evidence="3 4" key="1">
    <citation type="submission" date="2020-07" db="EMBL/GenBank/DDBJ databases">
        <authorList>
            <person name="Feng X."/>
        </authorList>
    </citation>
    <scope>NUCLEOTIDE SEQUENCE [LARGE SCALE GENOMIC DNA]</scope>
    <source>
        <strain evidence="3 4">JCM31066</strain>
    </source>
</reference>
<dbReference type="InterPro" id="IPR012341">
    <property type="entry name" value="6hp_glycosidase-like_sf"/>
</dbReference>
<evidence type="ECO:0000313" key="4">
    <source>
        <dbReference type="Proteomes" id="UP000546464"/>
    </source>
</evidence>
<organism evidence="3 4">
    <name type="scientific">Ruficoccus amylovorans</name>
    <dbReference type="NCBI Taxonomy" id="1804625"/>
    <lineage>
        <taxon>Bacteria</taxon>
        <taxon>Pseudomonadati</taxon>
        <taxon>Verrucomicrobiota</taxon>
        <taxon>Opitutia</taxon>
        <taxon>Puniceicoccales</taxon>
        <taxon>Cerasicoccaceae</taxon>
        <taxon>Ruficoccus</taxon>
    </lineage>
</organism>
<dbReference type="InterPro" id="IPR052369">
    <property type="entry name" value="UG_Glycosaminoglycan_Hydrolase"/>
</dbReference>
<dbReference type="EMBL" id="JACHVB010000064">
    <property type="protein sequence ID" value="MBC2596304.1"/>
    <property type="molecule type" value="Genomic_DNA"/>
</dbReference>
<dbReference type="InterPro" id="IPR008928">
    <property type="entry name" value="6-hairpin_glycosidase_sf"/>
</dbReference>
<dbReference type="RefSeq" id="WP_185677219.1">
    <property type="nucleotide sequence ID" value="NZ_JACHVB010000064.1"/>
</dbReference>
<comment type="caution">
    <text evidence="3">The sequence shown here is derived from an EMBL/GenBank/DDBJ whole genome shotgun (WGS) entry which is preliminary data.</text>
</comment>
<comment type="similarity">
    <text evidence="2">Belongs to the glycosyl hydrolase 88 family.</text>
</comment>
<dbReference type="AlphaFoldDB" id="A0A842HKU9"/>
<evidence type="ECO:0000256" key="2">
    <source>
        <dbReference type="ARBA" id="ARBA00038358"/>
    </source>
</evidence>
<dbReference type="GO" id="GO:0000272">
    <property type="term" value="P:polysaccharide catabolic process"/>
    <property type="evidence" value="ECO:0007669"/>
    <property type="project" value="TreeGrafter"/>
</dbReference>
<keyword evidence="4" id="KW-1185">Reference proteome</keyword>
<dbReference type="GO" id="GO:0052757">
    <property type="term" value="F:chondroitin hydrolase activity"/>
    <property type="evidence" value="ECO:0007669"/>
    <property type="project" value="TreeGrafter"/>
</dbReference>
<dbReference type="Gene3D" id="1.50.10.10">
    <property type="match status" value="1"/>
</dbReference>
<evidence type="ECO:0000313" key="3">
    <source>
        <dbReference type="EMBL" id="MBC2596304.1"/>
    </source>
</evidence>
<keyword evidence="1 3" id="KW-0378">Hydrolase</keyword>
<dbReference type="SUPFAM" id="SSF48208">
    <property type="entry name" value="Six-hairpin glycosidases"/>
    <property type="match status" value="1"/>
</dbReference>
<proteinExistence type="inferred from homology"/>
<gene>
    <name evidence="3" type="ORF">H5P28_18715</name>
</gene>
<sequence>MKIDTTLTLESLQPALERFWKISGQKIKLIEAEYDASKGSPVFTVEGKYTTRGWTEWTQGFQFGSAILQFDATGDESFLQYGREQTLAVMAPHITHKGVHDHGFNNVSTYGNLRRLMREGKIPHNEWEMNFYEMALKASGSVQAMRWSPNDKGGYLYSFNGPHSLFVDTIRTIRAVEMSWLLGHSLLTDNDAAINLLERALNHARSTAAYNIFYGEGRDKYDEWGRTAHEAIFNINDGAFRCPNAQQGFSGFTTWTRGLSWAMLGFPEQLELVAEVPDAELEPLGGRAEVEAFLLKAARATNDFFIANTASDGIPYWDTGAPKLYQLGNYTERPADPFNDWEPVDSSAAAIGVQGLLRLGKYLKDKGETADGERYWQAGLTSLKALLDEPYLSTDEKHQGLTLHSIYHEPNGWDHVPAGQKIACGEASMWGDYHMRESALLVTRMLKGEPYYRFFN</sequence>
<dbReference type="PANTHER" id="PTHR36845:SF1">
    <property type="entry name" value="HYDROLASE, PUTATIVE (AFU_ORTHOLOGUE AFUA_7G05090)-RELATED"/>
    <property type="match status" value="1"/>
</dbReference>
<dbReference type="PANTHER" id="PTHR36845">
    <property type="entry name" value="HYDROLASE, PUTATIVE (AFU_ORTHOLOGUE AFUA_7G05090)-RELATED"/>
    <property type="match status" value="1"/>
</dbReference>
<protein>
    <submittedName>
        <fullName evidence="3">Glycosyl hydrolase</fullName>
    </submittedName>
</protein>